<keyword evidence="1" id="KW-0472">Membrane</keyword>
<keyword evidence="1" id="KW-1133">Transmembrane helix</keyword>
<sequence length="172" mass="19874">MVGYSSPFAGRYLRYVLSMLLFGLLGPVMLWQQGVWPVIVSLLLAALCTVGYDAATHLFVRVKSLKIVNEKPLLSIHAIKIGPESKGFIVLTDRFVIFVPLWKKIKTVLHTDHIVRHEFEGERLEITAKFRNKHRTFEFYVSSPERVKLLLEEKSGRSLPYKYDKHQKHPNV</sequence>
<gene>
    <name evidence="2" type="ORF">HXA33_19180</name>
</gene>
<comment type="caution">
    <text evidence="2">The sequence shown here is derived from an EMBL/GenBank/DDBJ whole genome shotgun (WGS) entry which is preliminary data.</text>
</comment>
<evidence type="ECO:0000313" key="3">
    <source>
        <dbReference type="Proteomes" id="UP001057753"/>
    </source>
</evidence>
<feature type="transmembrane region" description="Helical" evidence="1">
    <location>
        <begin position="38"/>
        <end position="60"/>
    </location>
</feature>
<name>A0A9Q4B656_SALAG</name>
<proteinExistence type="predicted"/>
<dbReference type="Proteomes" id="UP001057753">
    <property type="component" value="Unassembled WGS sequence"/>
</dbReference>
<reference evidence="2" key="1">
    <citation type="submission" date="2020-06" db="EMBL/GenBank/DDBJ databases">
        <title>Insight into the genomes of haloalkaliphilic bacilli from Kenyan soda lakes.</title>
        <authorList>
            <person name="Mwirichia R."/>
            <person name="Villamizar G.C."/>
            <person name="Poehlein A."/>
            <person name="Mugweru J."/>
            <person name="Kipnyargis A."/>
            <person name="Kiplimo D."/>
            <person name="Orwa P."/>
            <person name="Daniel R."/>
        </authorList>
    </citation>
    <scope>NUCLEOTIDE SEQUENCE</scope>
    <source>
        <strain evidence="2">B1096_S55</strain>
    </source>
</reference>
<evidence type="ECO:0000313" key="2">
    <source>
        <dbReference type="EMBL" id="MCR6098635.1"/>
    </source>
</evidence>
<dbReference type="AlphaFoldDB" id="A0A9Q4B656"/>
<keyword evidence="3" id="KW-1185">Reference proteome</keyword>
<dbReference type="RefSeq" id="WP_257823031.1">
    <property type="nucleotide sequence ID" value="NZ_JABXYM010000002.1"/>
</dbReference>
<feature type="transmembrane region" description="Helical" evidence="1">
    <location>
        <begin position="12"/>
        <end position="32"/>
    </location>
</feature>
<dbReference type="EMBL" id="JABXYM010000002">
    <property type="protein sequence ID" value="MCR6098635.1"/>
    <property type="molecule type" value="Genomic_DNA"/>
</dbReference>
<keyword evidence="1" id="KW-0812">Transmembrane</keyword>
<accession>A0A9Q4B656</accession>
<organism evidence="2 3">
    <name type="scientific">Salipaludibacillus agaradhaerens</name>
    <name type="common">Bacillus agaradhaerens</name>
    <dbReference type="NCBI Taxonomy" id="76935"/>
    <lineage>
        <taxon>Bacteria</taxon>
        <taxon>Bacillati</taxon>
        <taxon>Bacillota</taxon>
        <taxon>Bacilli</taxon>
        <taxon>Bacillales</taxon>
        <taxon>Bacillaceae</taxon>
    </lineage>
</organism>
<protein>
    <submittedName>
        <fullName evidence="2">Uncharacterized protein</fullName>
    </submittedName>
</protein>
<evidence type="ECO:0000256" key="1">
    <source>
        <dbReference type="SAM" id="Phobius"/>
    </source>
</evidence>